<evidence type="ECO:0000313" key="1">
    <source>
        <dbReference type="EMBL" id="CAB4600874.1"/>
    </source>
</evidence>
<reference evidence="1" key="1">
    <citation type="submission" date="2020-05" db="EMBL/GenBank/DDBJ databases">
        <authorList>
            <person name="Chiriac C."/>
            <person name="Salcher M."/>
            <person name="Ghai R."/>
            <person name="Kavagutti S V."/>
        </authorList>
    </citation>
    <scope>NUCLEOTIDE SEQUENCE</scope>
</reference>
<dbReference type="AlphaFoldDB" id="A0A6J6GP62"/>
<organism evidence="1">
    <name type="scientific">freshwater metagenome</name>
    <dbReference type="NCBI Taxonomy" id="449393"/>
    <lineage>
        <taxon>unclassified sequences</taxon>
        <taxon>metagenomes</taxon>
        <taxon>ecological metagenomes</taxon>
    </lineage>
</organism>
<sequence length="112" mass="12207">MTTTGEYALTLTDDGDELHEAVVVRIDDDETRPIEELLQEDDPSEFATDVAFVFACPGETSEPVAMNIDEPGRYVAVCFIPVGTTPETPPEDFETLGPPHAMQGMVAEFEVS</sequence>
<proteinExistence type="predicted"/>
<accession>A0A6J6GP62</accession>
<dbReference type="EMBL" id="CAEZSR010000322">
    <property type="protein sequence ID" value="CAB4600874.1"/>
    <property type="molecule type" value="Genomic_DNA"/>
</dbReference>
<gene>
    <name evidence="1" type="ORF">UFOPK1493_04314</name>
</gene>
<name>A0A6J6GP62_9ZZZZ</name>
<protein>
    <submittedName>
        <fullName evidence="1">Unannotated protein</fullName>
    </submittedName>
</protein>